<organism evidence="2 3">
    <name type="scientific">Prochlorococcus marinus (strain NATL2A)</name>
    <dbReference type="NCBI Taxonomy" id="59920"/>
    <lineage>
        <taxon>Bacteria</taxon>
        <taxon>Bacillati</taxon>
        <taxon>Cyanobacteriota</taxon>
        <taxon>Cyanophyceae</taxon>
        <taxon>Synechococcales</taxon>
        <taxon>Prochlorococcaceae</taxon>
        <taxon>Prochlorococcus</taxon>
    </lineage>
</organism>
<evidence type="ECO:0000313" key="3">
    <source>
        <dbReference type="Proteomes" id="UP000002535"/>
    </source>
</evidence>
<accession>Q46H26</accession>
<keyword evidence="1" id="KW-0175">Coiled coil</keyword>
<proteinExistence type="predicted"/>
<dbReference type="AlphaFoldDB" id="Q46H26"/>
<feature type="coiled-coil region" evidence="1">
    <location>
        <begin position="39"/>
        <end position="88"/>
    </location>
</feature>
<dbReference type="InterPro" id="IPR046163">
    <property type="entry name" value="DUF6165"/>
</dbReference>
<sequence>MTKKLKSLSSILAPVSLGELIDKITILEIKQIHMTGIKLKNVDKELKLLRKILQDENLEIDIDLINNLKEVNNNLWEIEDKIRIKESNQKFDKEFIQIARSVYKENDKRASIKKRPHSGVFDST</sequence>
<dbReference type="Pfam" id="PF19662">
    <property type="entry name" value="DUF6165"/>
    <property type="match status" value="1"/>
</dbReference>
<dbReference type="PhylomeDB" id="Q46H26"/>
<protein>
    <submittedName>
        <fullName evidence="2">Uncharacterized protein</fullName>
    </submittedName>
</protein>
<evidence type="ECO:0000313" key="2">
    <source>
        <dbReference type="EMBL" id="AAZ59208.1"/>
    </source>
</evidence>
<name>Q46H26_PROMT</name>
<keyword evidence="3" id="KW-1185">Reference proteome</keyword>
<evidence type="ECO:0000256" key="1">
    <source>
        <dbReference type="SAM" id="Coils"/>
    </source>
</evidence>
<dbReference type="Proteomes" id="UP000002535">
    <property type="component" value="Chromosome"/>
</dbReference>
<reference evidence="2 3" key="1">
    <citation type="journal article" date="2007" name="PLoS Genet.">
        <title>Patterns and implications of gene gain and loss in the evolution of Prochlorococcus.</title>
        <authorList>
            <person name="Kettler G.C."/>
            <person name="Martiny A.C."/>
            <person name="Huang K."/>
            <person name="Zucker J."/>
            <person name="Coleman M.L."/>
            <person name="Rodrigue S."/>
            <person name="Chen F."/>
            <person name="Lapidus A."/>
            <person name="Ferriera S."/>
            <person name="Johnson J."/>
            <person name="Steglich C."/>
            <person name="Church G.M."/>
            <person name="Richardson P."/>
            <person name="Chisholm S.W."/>
        </authorList>
    </citation>
    <scope>NUCLEOTIDE SEQUENCE [LARGE SCALE GENOMIC DNA]</scope>
    <source>
        <strain evidence="2 3">NATL2A</strain>
    </source>
</reference>
<dbReference type="HOGENOM" id="CLU_155300_0_0_3"/>
<gene>
    <name evidence="2" type="ordered locus">PMN2A_1720</name>
</gene>
<dbReference type="RefSeq" id="WP_011294353.1">
    <property type="nucleotide sequence ID" value="NC_007335.2"/>
</dbReference>
<dbReference type="KEGG" id="pmn:PMN2A_1720"/>
<dbReference type="STRING" id="59920.PMN2A_1720"/>
<dbReference type="EMBL" id="CP000095">
    <property type="protein sequence ID" value="AAZ59208.1"/>
    <property type="molecule type" value="Genomic_DNA"/>
</dbReference>
<dbReference type="OrthoDB" id="9155693at2"/>